<reference evidence="1 2" key="1">
    <citation type="submission" date="2013-04" db="EMBL/GenBank/DDBJ databases">
        <authorList>
            <person name="Harkins D.M."/>
            <person name="Durkin A.S."/>
            <person name="Brinkac L.M."/>
            <person name="Haft D.H."/>
            <person name="Selengut J.D."/>
            <person name="Sanka R."/>
            <person name="DePew J."/>
            <person name="Purushe J."/>
            <person name="Hartskeerl R.A."/>
            <person name="Ahmed A."/>
            <person name="van der Linden H."/>
            <person name="Goris M.G.A."/>
            <person name="Vinetz J.M."/>
            <person name="Sutton G.G."/>
            <person name="Nierman W.C."/>
            <person name="Fouts D.E."/>
        </authorList>
    </citation>
    <scope>NUCLEOTIDE SEQUENCE [LARGE SCALE GENOMIC DNA]</scope>
    <source>
        <strain evidence="1 2">Sao Paulo</strain>
    </source>
</reference>
<dbReference type="Proteomes" id="UP000013996">
    <property type="component" value="Unassembled WGS sequence"/>
</dbReference>
<dbReference type="EMBL" id="AOGX02000032">
    <property type="protein sequence ID" value="EOQ87627.1"/>
    <property type="molecule type" value="Genomic_DNA"/>
</dbReference>
<name>A0A5E8HA53_9LEPT</name>
<evidence type="ECO:0000313" key="2">
    <source>
        <dbReference type="Proteomes" id="UP000013996"/>
    </source>
</evidence>
<proteinExistence type="predicted"/>
<comment type="caution">
    <text evidence="1">The sequence shown here is derived from an EMBL/GenBank/DDBJ whole genome shotgun (WGS) entry which is preliminary data.</text>
</comment>
<accession>A0A5E8HA53</accession>
<evidence type="ECO:0000313" key="1">
    <source>
        <dbReference type="EMBL" id="EOQ87627.1"/>
    </source>
</evidence>
<gene>
    <name evidence="1" type="ORF">LEP1GSC202_2367</name>
</gene>
<dbReference type="STRING" id="1249483.LEP1GSC202_2367"/>
<protein>
    <submittedName>
        <fullName evidence="1">Uncharacterized protein</fullName>
    </submittedName>
</protein>
<dbReference type="AlphaFoldDB" id="A0A5E8HA53"/>
<organism evidence="1 2">
    <name type="scientific">Leptospira yanagawae serovar Saopaulo str. Sao Paulo = ATCC 700523</name>
    <dbReference type="NCBI Taxonomy" id="1249483"/>
    <lineage>
        <taxon>Bacteria</taxon>
        <taxon>Pseudomonadati</taxon>
        <taxon>Spirochaetota</taxon>
        <taxon>Spirochaetia</taxon>
        <taxon>Leptospirales</taxon>
        <taxon>Leptospiraceae</taxon>
        <taxon>Leptospira</taxon>
    </lineage>
</organism>
<sequence length="71" mass="8744">MLWIQIWNSLRHAWRRESISPELGVEFRIPNHYRNKWIKVFFCKKKLGFLEKKMCLLPQGNNFFFQKVEST</sequence>